<evidence type="ECO:0000256" key="9">
    <source>
        <dbReference type="ARBA" id="ARBA00023125"/>
    </source>
</evidence>
<keyword evidence="3" id="KW-0540">Nuclease</keyword>
<dbReference type="PROSITE" id="PS01321">
    <property type="entry name" value="RUVC"/>
    <property type="match status" value="1"/>
</dbReference>
<evidence type="ECO:0000256" key="10">
    <source>
        <dbReference type="ARBA" id="ARBA00023172"/>
    </source>
</evidence>
<accession>A0A381R449</accession>
<protein>
    <submittedName>
        <fullName evidence="12">Uncharacterized protein</fullName>
    </submittedName>
</protein>
<keyword evidence="2" id="KW-0963">Cytoplasm</keyword>
<dbReference type="GO" id="GO:0046872">
    <property type="term" value="F:metal ion binding"/>
    <property type="evidence" value="ECO:0007669"/>
    <property type="project" value="UniProtKB-KW"/>
</dbReference>
<dbReference type="InterPro" id="IPR012337">
    <property type="entry name" value="RNaseH-like_sf"/>
</dbReference>
<evidence type="ECO:0000256" key="4">
    <source>
        <dbReference type="ARBA" id="ARBA00022723"/>
    </source>
</evidence>
<dbReference type="GO" id="GO:0006281">
    <property type="term" value="P:DNA repair"/>
    <property type="evidence" value="ECO:0007669"/>
    <property type="project" value="UniProtKB-KW"/>
</dbReference>
<evidence type="ECO:0000256" key="8">
    <source>
        <dbReference type="ARBA" id="ARBA00022842"/>
    </source>
</evidence>
<dbReference type="InterPro" id="IPR020563">
    <property type="entry name" value="X-over_junc_endoDNase_Mg_BS"/>
</dbReference>
<evidence type="ECO:0000256" key="7">
    <source>
        <dbReference type="ARBA" id="ARBA00022801"/>
    </source>
</evidence>
<sequence length="165" mass="18294">MRIFGIDPGSRVTGYGVIDTQGNKSIYVGSGVIVTKEKEFHKRLHVIFKEIEILMAQNQPDVVAIENVFMHRNADSALKLGQAKAAAICGTFKSGLTVYEYAAREVKQAVVGKGSAEKEQVQYMVKIILGIKNRELRLDESDALAIAICHAHSYEMEKKMKPLGR</sequence>
<keyword evidence="5" id="KW-0255">Endonuclease</keyword>
<evidence type="ECO:0000256" key="11">
    <source>
        <dbReference type="ARBA" id="ARBA00023204"/>
    </source>
</evidence>
<evidence type="ECO:0000256" key="3">
    <source>
        <dbReference type="ARBA" id="ARBA00022722"/>
    </source>
</evidence>
<dbReference type="PANTHER" id="PTHR30194:SF3">
    <property type="entry name" value="CROSSOVER JUNCTION ENDODEOXYRIBONUCLEASE RUVC"/>
    <property type="match status" value="1"/>
</dbReference>
<dbReference type="GO" id="GO:0006310">
    <property type="term" value="P:DNA recombination"/>
    <property type="evidence" value="ECO:0007669"/>
    <property type="project" value="UniProtKB-KW"/>
</dbReference>
<keyword evidence="6" id="KW-0227">DNA damage</keyword>
<dbReference type="AlphaFoldDB" id="A0A381R449"/>
<reference evidence="12" key="1">
    <citation type="submission" date="2018-05" db="EMBL/GenBank/DDBJ databases">
        <authorList>
            <person name="Lanie J.A."/>
            <person name="Ng W.-L."/>
            <person name="Kazmierczak K.M."/>
            <person name="Andrzejewski T.M."/>
            <person name="Davidsen T.M."/>
            <person name="Wayne K.J."/>
            <person name="Tettelin H."/>
            <person name="Glass J.I."/>
            <person name="Rusch D."/>
            <person name="Podicherti R."/>
            <person name="Tsui H.-C.T."/>
            <person name="Winkler M.E."/>
        </authorList>
    </citation>
    <scope>NUCLEOTIDE SEQUENCE</scope>
</reference>
<dbReference type="NCBIfam" id="TIGR00228">
    <property type="entry name" value="ruvC"/>
    <property type="match status" value="1"/>
</dbReference>
<dbReference type="GO" id="GO:0008821">
    <property type="term" value="F:crossover junction DNA endonuclease activity"/>
    <property type="evidence" value="ECO:0007669"/>
    <property type="project" value="InterPro"/>
</dbReference>
<keyword evidence="4" id="KW-0479">Metal-binding</keyword>
<organism evidence="12">
    <name type="scientific">marine metagenome</name>
    <dbReference type="NCBI Taxonomy" id="408172"/>
    <lineage>
        <taxon>unclassified sequences</taxon>
        <taxon>metagenomes</taxon>
        <taxon>ecological metagenomes</taxon>
    </lineage>
</organism>
<evidence type="ECO:0000256" key="5">
    <source>
        <dbReference type="ARBA" id="ARBA00022759"/>
    </source>
</evidence>
<dbReference type="HAMAP" id="MF_00034">
    <property type="entry name" value="RuvC"/>
    <property type="match status" value="1"/>
</dbReference>
<dbReference type="EMBL" id="UINC01001683">
    <property type="protein sequence ID" value="SUZ86482.1"/>
    <property type="molecule type" value="Genomic_DNA"/>
</dbReference>
<proteinExistence type="inferred from homology"/>
<evidence type="ECO:0000256" key="6">
    <source>
        <dbReference type="ARBA" id="ARBA00022763"/>
    </source>
</evidence>
<dbReference type="Pfam" id="PF02075">
    <property type="entry name" value="RuvC"/>
    <property type="match status" value="1"/>
</dbReference>
<keyword evidence="9" id="KW-0238">DNA-binding</keyword>
<dbReference type="GO" id="GO:0003677">
    <property type="term" value="F:DNA binding"/>
    <property type="evidence" value="ECO:0007669"/>
    <property type="project" value="UniProtKB-KW"/>
</dbReference>
<keyword evidence="8" id="KW-0460">Magnesium</keyword>
<dbReference type="InterPro" id="IPR002176">
    <property type="entry name" value="X-over_junc_endoDNase_RuvC"/>
</dbReference>
<dbReference type="Gene3D" id="3.30.420.10">
    <property type="entry name" value="Ribonuclease H-like superfamily/Ribonuclease H"/>
    <property type="match status" value="1"/>
</dbReference>
<dbReference type="PANTHER" id="PTHR30194">
    <property type="entry name" value="CROSSOVER JUNCTION ENDODEOXYRIBONUCLEASE RUVC"/>
    <property type="match status" value="1"/>
</dbReference>
<evidence type="ECO:0000313" key="12">
    <source>
        <dbReference type="EMBL" id="SUZ86482.1"/>
    </source>
</evidence>
<dbReference type="FunFam" id="3.30.420.10:FF:000002">
    <property type="entry name" value="Crossover junction endodeoxyribonuclease RuvC"/>
    <property type="match status" value="1"/>
</dbReference>
<keyword evidence="10" id="KW-0233">DNA recombination</keyword>
<keyword evidence="11" id="KW-0234">DNA repair</keyword>
<dbReference type="InterPro" id="IPR036397">
    <property type="entry name" value="RNaseH_sf"/>
</dbReference>
<evidence type="ECO:0000256" key="1">
    <source>
        <dbReference type="ARBA" id="ARBA00009518"/>
    </source>
</evidence>
<dbReference type="CDD" id="cd16962">
    <property type="entry name" value="RuvC"/>
    <property type="match status" value="1"/>
</dbReference>
<name>A0A381R449_9ZZZZ</name>
<gene>
    <name evidence="12" type="ORF">METZ01_LOCUS39336</name>
</gene>
<keyword evidence="7" id="KW-0378">Hydrolase</keyword>
<dbReference type="SUPFAM" id="SSF53098">
    <property type="entry name" value="Ribonuclease H-like"/>
    <property type="match status" value="1"/>
</dbReference>
<dbReference type="PRINTS" id="PR00696">
    <property type="entry name" value="RSOLVASERUVC"/>
</dbReference>
<comment type="similarity">
    <text evidence="1">Belongs to the RuvC family.</text>
</comment>
<evidence type="ECO:0000256" key="2">
    <source>
        <dbReference type="ARBA" id="ARBA00022490"/>
    </source>
</evidence>